<protein>
    <submittedName>
        <fullName evidence="2">Uncharacterized protein</fullName>
    </submittedName>
</protein>
<name>A0AAU7KGU7_9GAMM</name>
<proteinExistence type="predicted"/>
<evidence type="ECO:0000256" key="1">
    <source>
        <dbReference type="SAM" id="MobiDB-lite"/>
    </source>
</evidence>
<feature type="region of interest" description="Disordered" evidence="1">
    <location>
        <begin position="572"/>
        <end position="596"/>
    </location>
</feature>
<dbReference type="AlphaFoldDB" id="A0AAU7KGU7"/>
<organism evidence="2">
    <name type="scientific">Halomonas sp. RT37</name>
    <dbReference type="NCBI Taxonomy" id="2950872"/>
    <lineage>
        <taxon>Bacteria</taxon>
        <taxon>Pseudomonadati</taxon>
        <taxon>Pseudomonadota</taxon>
        <taxon>Gammaproteobacteria</taxon>
        <taxon>Oceanospirillales</taxon>
        <taxon>Halomonadaceae</taxon>
        <taxon>Halomonas</taxon>
    </lineage>
</organism>
<sequence>MRREDLASRLSDVEQRLRLRAPDEVMQLDRLGSLHASRLSFVRSLVRQMARQRWQISTTRFELDAEGHGVAIYRLQTPQARYHGVIFSQPLDDDARSDRVIAEAWDVTFGVVEGDVDDSLLEQMAANVPLQEAGRQHPRLLVLSRANRSLRNFAAFLDALCAGRQPDPAWLTRVGYLYRTTAVYGNGKFGIADFDRLKHNPDFQRPFSAQMLAVYLLRHFSIEQIEHMARARAPGSAVAMAAPLRRYLGIGNSTGLGMAPFLINHPQLIQRWVESREKALAQVSGQVPGEPERQRLVALVARAERHLAQTVTEDSEQSARNRETASALPAVRAWLEQVPLAEELWQELIDWSRQTLSLEAQELIHTLLLELYPEIVDPFEDQMGVEEGLELTPDMPLVRLKQLIETHYDWALRHDFGDPEERYWFWYRSVEKEEPRLGVRDVEPGADRELKLAIAPRVADTHGVIDDFLSAHPRALVVEFLIHHPRHKDIIRRIQSMAETPFGEIRANLWARELKPMHLLRTKLSFFGASRFDPKSDRWVRITLFQGAPLVEELNAEPSDLIDFDDWSFPLEPDQDAAGTLKEADAQPRQHAGANS</sequence>
<evidence type="ECO:0000313" key="2">
    <source>
        <dbReference type="EMBL" id="XBO70634.1"/>
    </source>
</evidence>
<dbReference type="EMBL" id="CP098827">
    <property type="protein sequence ID" value="XBO70634.1"/>
    <property type="molecule type" value="Genomic_DNA"/>
</dbReference>
<accession>A0AAU7KGU7</accession>
<reference evidence="2" key="1">
    <citation type="submission" date="2022-06" db="EMBL/GenBank/DDBJ databases">
        <title>A novel DMS-producing enzyme.</title>
        <authorList>
            <person name="Zhang Y."/>
        </authorList>
    </citation>
    <scope>NUCLEOTIDE SEQUENCE</scope>
    <source>
        <strain evidence="2">RT37</strain>
    </source>
</reference>
<gene>
    <name evidence="2" type="ORF">NFG58_18820</name>
</gene>
<dbReference type="RefSeq" id="WP_348827168.1">
    <property type="nucleotide sequence ID" value="NZ_CP098827.1"/>
</dbReference>